<evidence type="ECO:0000313" key="4">
    <source>
        <dbReference type="EMBL" id="KAH9809199.1"/>
    </source>
</evidence>
<reference evidence="4 5" key="2">
    <citation type="journal article" date="2021" name="Curr. Genet.">
        <title>Genetic response to nitrogen starvation in the aggressive Eucalyptus foliar pathogen Teratosphaeria destructans.</title>
        <authorList>
            <person name="Havenga M."/>
            <person name="Wingfield B.D."/>
            <person name="Wingfield M.J."/>
            <person name="Dreyer L.L."/>
            <person name="Roets F."/>
            <person name="Aylward J."/>
        </authorList>
    </citation>
    <scope>NUCLEOTIDE SEQUENCE [LARGE SCALE GENOMIC DNA]</scope>
    <source>
        <strain evidence="4">CMW44962</strain>
    </source>
</reference>
<feature type="region of interest" description="Disordered" evidence="2">
    <location>
        <begin position="1"/>
        <end position="39"/>
    </location>
</feature>
<dbReference type="PROSITE" id="PS50127">
    <property type="entry name" value="UBC_2"/>
    <property type="match status" value="1"/>
</dbReference>
<dbReference type="OrthoDB" id="406833at2759"/>
<sequence>MAAMSSKRLQKELEKVRPNLHPLRHSDADPPCPQLQGTLPPGITLVSAPDLREWTMDLSIPDNPIYPPHETYRLRFHFSPSYPIEAPEVTFVPIPPDPQNPVDANGRSTERKIPIHPHVYSNGIICLDLLDKQGWSPVHNVESVCISIQSMLAGNSKAERPPGDAEFVKSNRQTPRNINFLYHDPSV</sequence>
<evidence type="ECO:0000313" key="5">
    <source>
        <dbReference type="Proteomes" id="UP001138500"/>
    </source>
</evidence>
<accession>A0A9W7SHW6</accession>
<evidence type="ECO:0000256" key="2">
    <source>
        <dbReference type="SAM" id="MobiDB-lite"/>
    </source>
</evidence>
<keyword evidence="1" id="KW-0833">Ubl conjugation pathway</keyword>
<keyword evidence="5" id="KW-1185">Reference proteome</keyword>
<dbReference type="SMART" id="SM00212">
    <property type="entry name" value="UBCc"/>
    <property type="match status" value="1"/>
</dbReference>
<dbReference type="AlphaFoldDB" id="A0A9W7SHW6"/>
<name>A0A9W7SHW6_9PEZI</name>
<dbReference type="Gene3D" id="3.10.110.10">
    <property type="entry name" value="Ubiquitin Conjugating Enzyme"/>
    <property type="match status" value="1"/>
</dbReference>
<dbReference type="SUPFAM" id="SSF54495">
    <property type="entry name" value="UBC-like"/>
    <property type="match status" value="1"/>
</dbReference>
<evidence type="ECO:0000256" key="1">
    <source>
        <dbReference type="ARBA" id="ARBA00022786"/>
    </source>
</evidence>
<evidence type="ECO:0000259" key="3">
    <source>
        <dbReference type="PROSITE" id="PS50127"/>
    </source>
</evidence>
<reference evidence="4 5" key="1">
    <citation type="journal article" date="2018" name="IMA Fungus">
        <title>IMA Genome-F 10: Nine draft genome sequences of Claviceps purpurea s.lat., including C. arundinis, C. humidiphila, and C. cf. spartinae, pseudomolecules for the pitch canker pathogen Fusarium circinatum, draft genome of Davidsoniella eucalypti, Grosmannia galeiformis, Quambalaria eucalypti, and Teratosphaeria destructans.</title>
        <authorList>
            <person name="Wingfield B.D."/>
            <person name="Liu M."/>
            <person name="Nguyen H.D."/>
            <person name="Lane F.A."/>
            <person name="Morgan S.W."/>
            <person name="De Vos L."/>
            <person name="Wilken P.M."/>
            <person name="Duong T.A."/>
            <person name="Aylward J."/>
            <person name="Coetzee M.P."/>
            <person name="Dadej K."/>
            <person name="De Beer Z.W."/>
            <person name="Findlay W."/>
            <person name="Havenga M."/>
            <person name="Kolarik M."/>
            <person name="Menzies J.G."/>
            <person name="Naidoo K."/>
            <person name="Pochopski O."/>
            <person name="Shoukouhi P."/>
            <person name="Santana Q.C."/>
            <person name="Seifert K.A."/>
            <person name="Soal N."/>
            <person name="Steenkamp E.T."/>
            <person name="Tatham C.T."/>
            <person name="van der Nest M.A."/>
            <person name="Wingfield M.J."/>
        </authorList>
    </citation>
    <scope>NUCLEOTIDE SEQUENCE [LARGE SCALE GENOMIC DNA]</scope>
    <source>
        <strain evidence="4">CMW44962</strain>
    </source>
</reference>
<organism evidence="4 5">
    <name type="scientific">Teratosphaeria destructans</name>
    <dbReference type="NCBI Taxonomy" id="418781"/>
    <lineage>
        <taxon>Eukaryota</taxon>
        <taxon>Fungi</taxon>
        <taxon>Dikarya</taxon>
        <taxon>Ascomycota</taxon>
        <taxon>Pezizomycotina</taxon>
        <taxon>Dothideomycetes</taxon>
        <taxon>Dothideomycetidae</taxon>
        <taxon>Mycosphaerellales</taxon>
        <taxon>Teratosphaeriaceae</taxon>
        <taxon>Teratosphaeria</taxon>
    </lineage>
</organism>
<dbReference type="CDD" id="cd23808">
    <property type="entry name" value="UBCc_UBE2W"/>
    <property type="match status" value="1"/>
</dbReference>
<feature type="domain" description="UBC core" evidence="3">
    <location>
        <begin position="4"/>
        <end position="187"/>
    </location>
</feature>
<gene>
    <name evidence="4" type="ORF">Tdes44962_MAKER06227</name>
</gene>
<proteinExistence type="predicted"/>
<protein>
    <submittedName>
        <fullName evidence="4">Ubiquitin-conjugating enzyme E2</fullName>
    </submittedName>
</protein>
<dbReference type="InterPro" id="IPR000608">
    <property type="entry name" value="UBC"/>
</dbReference>
<dbReference type="Proteomes" id="UP001138500">
    <property type="component" value="Unassembled WGS sequence"/>
</dbReference>
<dbReference type="InterPro" id="IPR050113">
    <property type="entry name" value="Ub_conjugating_enzyme"/>
</dbReference>
<dbReference type="InterPro" id="IPR016135">
    <property type="entry name" value="UBQ-conjugating_enzyme/RWD"/>
</dbReference>
<dbReference type="PANTHER" id="PTHR24067">
    <property type="entry name" value="UBIQUITIN-CONJUGATING ENZYME E2"/>
    <property type="match status" value="1"/>
</dbReference>
<dbReference type="EMBL" id="RIBY02002578">
    <property type="protein sequence ID" value="KAH9809199.1"/>
    <property type="molecule type" value="Genomic_DNA"/>
</dbReference>
<dbReference type="Pfam" id="PF00179">
    <property type="entry name" value="UQ_con"/>
    <property type="match status" value="1"/>
</dbReference>
<comment type="caution">
    <text evidence="4">The sequence shown here is derived from an EMBL/GenBank/DDBJ whole genome shotgun (WGS) entry which is preliminary data.</text>
</comment>